<organism evidence="2 3">
    <name type="scientific">Jiangella anatolica</name>
    <dbReference type="NCBI Taxonomy" id="2670374"/>
    <lineage>
        <taxon>Bacteria</taxon>
        <taxon>Bacillati</taxon>
        <taxon>Actinomycetota</taxon>
        <taxon>Actinomycetes</taxon>
        <taxon>Jiangellales</taxon>
        <taxon>Jiangellaceae</taxon>
        <taxon>Jiangella</taxon>
    </lineage>
</organism>
<evidence type="ECO:0000259" key="1">
    <source>
        <dbReference type="Pfam" id="PF01370"/>
    </source>
</evidence>
<dbReference type="SUPFAM" id="SSF51735">
    <property type="entry name" value="NAD(P)-binding Rossmann-fold domains"/>
    <property type="match status" value="1"/>
</dbReference>
<gene>
    <name evidence="2" type="ORF">C1I92_14830</name>
</gene>
<name>A0A2W2B9Z6_9ACTN</name>
<dbReference type="Proteomes" id="UP000248764">
    <property type="component" value="Unassembled WGS sequence"/>
</dbReference>
<protein>
    <submittedName>
        <fullName evidence="2">Epimerase</fullName>
    </submittedName>
</protein>
<proteinExistence type="predicted"/>
<evidence type="ECO:0000313" key="3">
    <source>
        <dbReference type="Proteomes" id="UP000248764"/>
    </source>
</evidence>
<accession>A0A2W2B9Z6</accession>
<feature type="domain" description="NAD-dependent epimerase/dehydratase" evidence="1">
    <location>
        <begin position="30"/>
        <end position="196"/>
    </location>
</feature>
<dbReference type="Pfam" id="PF01370">
    <property type="entry name" value="Epimerase"/>
    <property type="match status" value="1"/>
</dbReference>
<dbReference type="RefSeq" id="WP_111255442.1">
    <property type="nucleotide sequence ID" value="NZ_POTW01000031.1"/>
</dbReference>
<sequence length="338" mass="35513">MRSIDELDERLSRPRPALVEDLARLDGDLVVVGASGKLGVSLVRLAVRGIEAAGTGARVFAVSRYTGAGSREAMAATGAEVVAADVTDDEALAGLPDAANVVYLVGAKFGTQGNQAGTWETNVYLPGRVARRYKGARISALSTGNVYPLVEVGSGGATEEVEPGPIGEYAMSCLGRERILEAVSRRDGTAMALIRLNYAVEMRYGVLLDLAQTIEAGEPVDVTMGSLNLVWQGYANEVTLRALLHAAAPPLVLNLTGPETLGVRRLAGDLSAALGKPVSFTGVEAPTALLSNAQRCHALFGYPDVTVPELVEATAAWVRAGLPTLGKPTKFQRRDGKF</sequence>
<keyword evidence="3" id="KW-1185">Reference proteome</keyword>
<dbReference type="InterPro" id="IPR001509">
    <property type="entry name" value="Epimerase_deHydtase"/>
</dbReference>
<evidence type="ECO:0000313" key="2">
    <source>
        <dbReference type="EMBL" id="PZF82942.1"/>
    </source>
</evidence>
<dbReference type="Gene3D" id="3.40.50.720">
    <property type="entry name" value="NAD(P)-binding Rossmann-like Domain"/>
    <property type="match status" value="1"/>
</dbReference>
<dbReference type="InterPro" id="IPR036291">
    <property type="entry name" value="NAD(P)-bd_dom_sf"/>
</dbReference>
<comment type="caution">
    <text evidence="2">The sequence shown here is derived from an EMBL/GenBank/DDBJ whole genome shotgun (WGS) entry which is preliminary data.</text>
</comment>
<dbReference type="EMBL" id="POTW01000031">
    <property type="protein sequence ID" value="PZF82942.1"/>
    <property type="molecule type" value="Genomic_DNA"/>
</dbReference>
<dbReference type="AlphaFoldDB" id="A0A2W2B9Z6"/>
<reference evidence="2 3" key="1">
    <citation type="submission" date="2018-01" db="EMBL/GenBank/DDBJ databases">
        <title>Draft genome sequence of Jiangella sp. GTF31.</title>
        <authorList>
            <person name="Sahin N."/>
            <person name="Ay H."/>
            <person name="Saygin H."/>
        </authorList>
    </citation>
    <scope>NUCLEOTIDE SEQUENCE [LARGE SCALE GENOMIC DNA]</scope>
    <source>
        <strain evidence="2 3">GTF31</strain>
    </source>
</reference>